<dbReference type="Gene3D" id="2.60.120.920">
    <property type="match status" value="1"/>
</dbReference>
<dbReference type="EMBL" id="QKYT01000683">
    <property type="protein sequence ID" value="RIA82266.1"/>
    <property type="molecule type" value="Genomic_DNA"/>
</dbReference>
<dbReference type="AlphaFoldDB" id="A0A397SC16"/>
<feature type="domain" description="BTB" evidence="1">
    <location>
        <begin position="21"/>
        <end position="89"/>
    </location>
</feature>
<name>A0A397SC16_9GLOM</name>
<evidence type="ECO:0000259" key="1">
    <source>
        <dbReference type="PROSITE" id="PS50097"/>
    </source>
</evidence>
<dbReference type="PANTHER" id="PTHR46306:SF1">
    <property type="entry name" value="BTB_POZ DOMAIN-CONTAINING PROTEIN 9"/>
    <property type="match status" value="1"/>
</dbReference>
<keyword evidence="3" id="KW-1185">Reference proteome</keyword>
<sequence>MTRGYSLEKDLTLLLNNPKYSDIEILCEDEKKLHGCRAILAARSEVFDRLLYNGMKESHEKQISFPKISSFAMGILLEYTYTGSIKEESLTKNNIVETFYAADYFQLSGLQDIIMKTFKNNHIENSPELLSKVAKIMPLNEDNVFLNLLIESVATIPLNTIEFDRLSITGLQYLLSYTHGKEKPFATPEYEVFRYSAILAAKQVSDDACKTLMEKLPALEQMEQIVQVENKFITDHQKVVKELEPFVKYIDFKLIEGQVLVDIIEPLEIIPIEIILNVYRYSIKSLNLYSNIRGIPMQTYRFNEADYVWDQSACGSNLIIEDNGKVVYAYTGYEHQNVRAKMTLEGSQPTGWVLGSGGDCYNSDSRIFDYCPSFTYGAKITVHLDMNKRTCAFTVNGIKYPEVSQWNNLPSKLYPVVSLCYPGCLRIQPHQKI</sequence>
<protein>
    <recommendedName>
        <fullName evidence="1">BTB domain-containing protein</fullName>
    </recommendedName>
</protein>
<dbReference type="Gene3D" id="3.30.710.10">
    <property type="entry name" value="Potassium Channel Kv1.1, Chain A"/>
    <property type="match status" value="1"/>
</dbReference>
<dbReference type="InterPro" id="IPR013320">
    <property type="entry name" value="ConA-like_dom_sf"/>
</dbReference>
<dbReference type="OrthoDB" id="6359816at2759"/>
<dbReference type="InterPro" id="IPR043136">
    <property type="entry name" value="B30.2/SPRY_sf"/>
</dbReference>
<evidence type="ECO:0000313" key="3">
    <source>
        <dbReference type="Proteomes" id="UP000265703"/>
    </source>
</evidence>
<dbReference type="InterPro" id="IPR011333">
    <property type="entry name" value="SKP1/BTB/POZ_sf"/>
</dbReference>
<dbReference type="Pfam" id="PF00622">
    <property type="entry name" value="SPRY"/>
    <property type="match status" value="1"/>
</dbReference>
<dbReference type="SUPFAM" id="SSF49899">
    <property type="entry name" value="Concanavalin A-like lectins/glucanases"/>
    <property type="match status" value="1"/>
</dbReference>
<dbReference type="InterPro" id="IPR003877">
    <property type="entry name" value="SPRY_dom"/>
</dbReference>
<accession>A0A397SC16</accession>
<reference evidence="2 3" key="1">
    <citation type="submission" date="2018-06" db="EMBL/GenBank/DDBJ databases">
        <title>Comparative genomics reveals the genomic features of Rhizophagus irregularis, R. cerebriforme, R. diaphanum and Gigaspora rosea, and their symbiotic lifestyle signature.</title>
        <authorList>
            <person name="Morin E."/>
            <person name="San Clemente H."/>
            <person name="Chen E.C.H."/>
            <person name="De La Providencia I."/>
            <person name="Hainaut M."/>
            <person name="Kuo A."/>
            <person name="Kohler A."/>
            <person name="Murat C."/>
            <person name="Tang N."/>
            <person name="Roy S."/>
            <person name="Loubradou J."/>
            <person name="Henrissat B."/>
            <person name="Grigoriev I.V."/>
            <person name="Corradi N."/>
            <person name="Roux C."/>
            <person name="Martin F.M."/>
        </authorList>
    </citation>
    <scope>NUCLEOTIDE SEQUENCE [LARGE SCALE GENOMIC DNA]</scope>
    <source>
        <strain evidence="2 3">DAOM 227022</strain>
    </source>
</reference>
<dbReference type="InterPro" id="IPR052407">
    <property type="entry name" value="BTB_POZ_domain_cont_9"/>
</dbReference>
<dbReference type="PROSITE" id="PS50097">
    <property type="entry name" value="BTB"/>
    <property type="match status" value="1"/>
</dbReference>
<dbReference type="PANTHER" id="PTHR46306">
    <property type="entry name" value="BTB/POZ DOMAIN-CONTAINING PROTEIN 9"/>
    <property type="match status" value="1"/>
</dbReference>
<dbReference type="SMART" id="SM00225">
    <property type="entry name" value="BTB"/>
    <property type="match status" value="1"/>
</dbReference>
<dbReference type="InterPro" id="IPR000210">
    <property type="entry name" value="BTB/POZ_dom"/>
</dbReference>
<dbReference type="GO" id="GO:0005737">
    <property type="term" value="C:cytoplasm"/>
    <property type="evidence" value="ECO:0007669"/>
    <property type="project" value="TreeGrafter"/>
</dbReference>
<dbReference type="Pfam" id="PF00651">
    <property type="entry name" value="BTB"/>
    <property type="match status" value="1"/>
</dbReference>
<proteinExistence type="predicted"/>
<organism evidence="2 3">
    <name type="scientific">Glomus cerebriforme</name>
    <dbReference type="NCBI Taxonomy" id="658196"/>
    <lineage>
        <taxon>Eukaryota</taxon>
        <taxon>Fungi</taxon>
        <taxon>Fungi incertae sedis</taxon>
        <taxon>Mucoromycota</taxon>
        <taxon>Glomeromycotina</taxon>
        <taxon>Glomeromycetes</taxon>
        <taxon>Glomerales</taxon>
        <taxon>Glomeraceae</taxon>
        <taxon>Glomus</taxon>
    </lineage>
</organism>
<evidence type="ECO:0000313" key="2">
    <source>
        <dbReference type="EMBL" id="RIA82266.1"/>
    </source>
</evidence>
<comment type="caution">
    <text evidence="2">The sequence shown here is derived from an EMBL/GenBank/DDBJ whole genome shotgun (WGS) entry which is preliminary data.</text>
</comment>
<gene>
    <name evidence="2" type="ORF">C1645_512896</name>
</gene>
<dbReference type="SUPFAM" id="SSF54695">
    <property type="entry name" value="POZ domain"/>
    <property type="match status" value="1"/>
</dbReference>
<dbReference type="Proteomes" id="UP000265703">
    <property type="component" value="Unassembled WGS sequence"/>
</dbReference>